<dbReference type="InterPro" id="IPR043129">
    <property type="entry name" value="ATPase_NBD"/>
</dbReference>
<feature type="compositionally biased region" description="Low complexity" evidence="8">
    <location>
        <begin position="7"/>
        <end position="28"/>
    </location>
</feature>
<evidence type="ECO:0000256" key="1">
    <source>
        <dbReference type="ARBA" id="ARBA00008748"/>
    </source>
</evidence>
<feature type="binding site" evidence="6">
    <location>
        <begin position="276"/>
        <end position="278"/>
    </location>
    <ligand>
        <name>ATP</name>
        <dbReference type="ChEBI" id="CHEBI:30616"/>
    </ligand>
</feature>
<dbReference type="GO" id="GO:0000287">
    <property type="term" value="F:magnesium ion binding"/>
    <property type="evidence" value="ECO:0007669"/>
    <property type="project" value="UniProtKB-UniRule"/>
</dbReference>
<evidence type="ECO:0000256" key="8">
    <source>
        <dbReference type="SAM" id="MobiDB-lite"/>
    </source>
</evidence>
<dbReference type="AlphaFoldDB" id="A0A1S1RE93"/>
<dbReference type="GO" id="GO:0006083">
    <property type="term" value="P:acetate metabolic process"/>
    <property type="evidence" value="ECO:0007669"/>
    <property type="project" value="TreeGrafter"/>
</dbReference>
<dbReference type="PANTHER" id="PTHR21060:SF15">
    <property type="entry name" value="ACETATE KINASE-RELATED"/>
    <property type="match status" value="1"/>
</dbReference>
<dbReference type="Gene3D" id="3.30.420.40">
    <property type="match status" value="2"/>
</dbReference>
<sequence length="396" mass="40812">MTRATDRAGAATAGAPSAPASAASPDGPGNVLVVNAGSSSVKLRLLAPDDQVLAAHDLRAAAGRPDPDELEQAVEELAHAGEVAITGHRVVHGGSVFTDPVLVDDEVEGQLRALVPLAPLHQPAALAALADVSAALPGVPRVACFDTAFHARMPPEAFTYAVPARWREEYGVRRYGFHGLSHAYASRRAAELTGARRVVTAHLGSGASLAAVRDGVSVDTTMGFTPLEGMVMATRSGTVDPGLLLWLQTEQGMSAEELTDALFHRSGMTGLVGSADMRAVLDGARRPGSPEALGLAVYLHRLRAETAAMAAALGGMDALVLTGGVGERAAPVRSGAAAGLGFLGVEIDEARSDSYQRGDLEISVPGAPVRTLVIEAREDIEIARAARAYLPARAGG</sequence>
<dbReference type="PROSITE" id="PS01075">
    <property type="entry name" value="ACETATE_KINASE_1"/>
    <property type="match status" value="1"/>
</dbReference>
<feature type="binding site" evidence="6">
    <location>
        <begin position="202"/>
        <end position="206"/>
    </location>
    <ligand>
        <name>ATP</name>
        <dbReference type="ChEBI" id="CHEBI:30616"/>
    </ligand>
</feature>
<feature type="site" description="Transition state stabilizer" evidence="6">
    <location>
        <position position="235"/>
    </location>
</feature>
<keyword evidence="4 6" id="KW-0418">Kinase</keyword>
<organism evidence="9 10">
    <name type="scientific">Parafrankia colletiae</name>
    <dbReference type="NCBI Taxonomy" id="573497"/>
    <lineage>
        <taxon>Bacteria</taxon>
        <taxon>Bacillati</taxon>
        <taxon>Actinomycetota</taxon>
        <taxon>Actinomycetes</taxon>
        <taxon>Frankiales</taxon>
        <taxon>Frankiaceae</taxon>
        <taxon>Parafrankia</taxon>
    </lineage>
</organism>
<dbReference type="InterPro" id="IPR023865">
    <property type="entry name" value="Aliphatic_acid_kinase_CS"/>
</dbReference>
<dbReference type="InterPro" id="IPR004372">
    <property type="entry name" value="Ac/propionate_kinase"/>
</dbReference>
<keyword evidence="6" id="KW-0460">Magnesium</keyword>
<comment type="caution">
    <text evidence="6">Lacks conserved residue(s) required for the propagation of feature annotation.</text>
</comment>
<dbReference type="GO" id="GO:0008776">
    <property type="term" value="F:acetate kinase activity"/>
    <property type="evidence" value="ECO:0007669"/>
    <property type="project" value="UniProtKB-UniRule"/>
</dbReference>
<keyword evidence="2 6" id="KW-0808">Transferase</keyword>
<dbReference type="Pfam" id="PF00871">
    <property type="entry name" value="Acetate_kinase"/>
    <property type="match status" value="1"/>
</dbReference>
<dbReference type="RefSeq" id="WP_071082556.1">
    <property type="nucleotide sequence ID" value="NZ_MBLM01000025.1"/>
</dbReference>
<comment type="subcellular location">
    <subcellularLocation>
        <location evidence="6">Cytoplasm</location>
    </subcellularLocation>
</comment>
<feature type="binding site" evidence="6">
    <location>
        <position position="89"/>
    </location>
    <ligand>
        <name>substrate</name>
    </ligand>
</feature>
<feature type="region of interest" description="Disordered" evidence="8">
    <location>
        <begin position="1"/>
        <end position="28"/>
    </location>
</feature>
<name>A0A1S1RE93_9ACTN</name>
<dbReference type="OrthoDB" id="9802453at2"/>
<dbReference type="PANTHER" id="PTHR21060">
    <property type="entry name" value="ACETATE KINASE"/>
    <property type="match status" value="1"/>
</dbReference>
<evidence type="ECO:0000313" key="10">
    <source>
        <dbReference type="Proteomes" id="UP000179627"/>
    </source>
</evidence>
<dbReference type="PROSITE" id="PS01076">
    <property type="entry name" value="ACETATE_KINASE_2"/>
    <property type="match status" value="1"/>
</dbReference>
<evidence type="ECO:0000256" key="7">
    <source>
        <dbReference type="RuleBase" id="RU003835"/>
    </source>
</evidence>
<dbReference type="NCBIfam" id="TIGR00016">
    <property type="entry name" value="ackA"/>
    <property type="match status" value="1"/>
</dbReference>
<evidence type="ECO:0000256" key="5">
    <source>
        <dbReference type="ARBA" id="ARBA00022840"/>
    </source>
</evidence>
<dbReference type="SUPFAM" id="SSF53067">
    <property type="entry name" value="Actin-like ATPase domain"/>
    <property type="match status" value="2"/>
</dbReference>
<keyword evidence="3 6" id="KW-0547">Nucleotide-binding</keyword>
<evidence type="ECO:0000256" key="4">
    <source>
        <dbReference type="ARBA" id="ARBA00022777"/>
    </source>
</evidence>
<dbReference type="InterPro" id="IPR000890">
    <property type="entry name" value="Aliphatic_acid_kin_short-chain"/>
</dbReference>
<accession>A0A1S1RE93</accession>
<dbReference type="EMBL" id="MBLM01000025">
    <property type="protein sequence ID" value="OHV44081.1"/>
    <property type="molecule type" value="Genomic_DNA"/>
</dbReference>
<comment type="similarity">
    <text evidence="1 6 7">Belongs to the acetokinase family.</text>
</comment>
<evidence type="ECO:0000256" key="2">
    <source>
        <dbReference type="ARBA" id="ARBA00022679"/>
    </source>
</evidence>
<dbReference type="EC" id="2.7.2.1" evidence="6"/>
<dbReference type="UniPathway" id="UPA00340">
    <property type="reaction ID" value="UER00458"/>
</dbReference>
<dbReference type="PRINTS" id="PR00471">
    <property type="entry name" value="ACETATEKNASE"/>
</dbReference>
<comment type="function">
    <text evidence="6">Catalyzes the formation of acetyl phosphate from acetate and ATP. Can also catalyze the reverse reaction.</text>
</comment>
<evidence type="ECO:0000313" key="9">
    <source>
        <dbReference type="EMBL" id="OHV44081.1"/>
    </source>
</evidence>
<dbReference type="GO" id="GO:0006085">
    <property type="term" value="P:acetyl-CoA biosynthetic process"/>
    <property type="evidence" value="ECO:0007669"/>
    <property type="project" value="UniProtKB-UniRule"/>
</dbReference>
<dbReference type="HAMAP" id="MF_00020">
    <property type="entry name" value="Acetate_kinase"/>
    <property type="match status" value="1"/>
</dbReference>
<evidence type="ECO:0000256" key="6">
    <source>
        <dbReference type="HAMAP-Rule" id="MF_00020"/>
    </source>
</evidence>
<feature type="active site" description="Proton donor/acceptor" evidence="6">
    <location>
        <position position="146"/>
    </location>
</feature>
<comment type="catalytic activity">
    <reaction evidence="6">
        <text>acetate + ATP = acetyl phosphate + ADP</text>
        <dbReference type="Rhea" id="RHEA:11352"/>
        <dbReference type="ChEBI" id="CHEBI:22191"/>
        <dbReference type="ChEBI" id="CHEBI:30089"/>
        <dbReference type="ChEBI" id="CHEBI:30616"/>
        <dbReference type="ChEBI" id="CHEBI:456216"/>
        <dbReference type="EC" id="2.7.2.1"/>
    </reaction>
</comment>
<dbReference type="GO" id="GO:0005524">
    <property type="term" value="F:ATP binding"/>
    <property type="evidence" value="ECO:0007669"/>
    <property type="project" value="UniProtKB-KW"/>
</dbReference>
<dbReference type="GO" id="GO:0005737">
    <property type="term" value="C:cytoplasm"/>
    <property type="evidence" value="ECO:0007669"/>
    <property type="project" value="UniProtKB-SubCell"/>
</dbReference>
<feature type="binding site" evidence="6">
    <location>
        <position position="378"/>
    </location>
    <ligand>
        <name>Mg(2+)</name>
        <dbReference type="ChEBI" id="CHEBI:18420"/>
    </ligand>
</feature>
<evidence type="ECO:0000256" key="3">
    <source>
        <dbReference type="ARBA" id="ARBA00022741"/>
    </source>
</evidence>
<keyword evidence="6" id="KW-0963">Cytoplasm</keyword>
<comment type="subunit">
    <text evidence="6">Homodimer.</text>
</comment>
<keyword evidence="5 6" id="KW-0067">ATP-binding</keyword>
<dbReference type="PIRSF" id="PIRSF000722">
    <property type="entry name" value="Acetate_prop_kin"/>
    <property type="match status" value="1"/>
</dbReference>
<comment type="pathway">
    <text evidence="6">Metabolic intermediate biosynthesis; acetyl-CoA biosynthesis; acetyl-CoA from acetate: step 1/2.</text>
</comment>
<comment type="cofactor">
    <cofactor evidence="6">
        <name>Mg(2+)</name>
        <dbReference type="ChEBI" id="CHEBI:18420"/>
    </cofactor>
    <cofactor evidence="6">
        <name>Mn(2+)</name>
        <dbReference type="ChEBI" id="CHEBI:29035"/>
    </cofactor>
    <text evidence="6">Mg(2+). Can also accept Mn(2+).</text>
</comment>
<proteinExistence type="inferred from homology"/>
<protein>
    <recommendedName>
        <fullName evidence="6">Acetate kinase</fullName>
        <ecNumber evidence="6">2.7.2.1</ecNumber>
    </recommendedName>
    <alternativeName>
        <fullName evidence="6">Acetokinase</fullName>
    </alternativeName>
</protein>
<feature type="site" description="Transition state stabilizer" evidence="6">
    <location>
        <position position="178"/>
    </location>
</feature>
<dbReference type="Proteomes" id="UP000179627">
    <property type="component" value="Unassembled WGS sequence"/>
</dbReference>
<comment type="caution">
    <text evidence="9">The sequence shown here is derived from an EMBL/GenBank/DDBJ whole genome shotgun (WGS) entry which is preliminary data.</text>
</comment>
<reference evidence="10" key="1">
    <citation type="submission" date="2016-07" db="EMBL/GenBank/DDBJ databases">
        <title>Sequence Frankia sp. strain CcI1.17.</title>
        <authorList>
            <person name="Ghodhbane-Gtari F."/>
            <person name="Swanson E."/>
            <person name="Gueddou A."/>
            <person name="Morris K."/>
            <person name="Hezbri K."/>
            <person name="Ktari A."/>
            <person name="Nouioui I."/>
            <person name="Abebe-Akele F."/>
            <person name="Simpson S."/>
            <person name="Thomas K."/>
            <person name="Gtari M."/>
            <person name="Tisa L.S."/>
            <person name="Hurst S."/>
        </authorList>
    </citation>
    <scope>NUCLEOTIDE SEQUENCE [LARGE SCALE GENOMIC DNA]</scope>
    <source>
        <strain evidence="10">Cc1.17</strain>
    </source>
</reference>
<keyword evidence="10" id="KW-1185">Reference proteome</keyword>
<keyword evidence="6" id="KW-0479">Metal-binding</keyword>
<gene>
    <name evidence="6" type="primary">ackA</name>
    <name evidence="9" type="ORF">CC117_10450</name>
</gene>